<dbReference type="Pfam" id="PF01252">
    <property type="entry name" value="Peptidase_A8"/>
    <property type="match status" value="1"/>
</dbReference>
<dbReference type="HAMAP" id="MF_00161">
    <property type="entry name" value="LspA"/>
    <property type="match status" value="1"/>
</dbReference>
<dbReference type="EC" id="3.4.23.36" evidence="9"/>
<feature type="compositionally biased region" description="Acidic residues" evidence="11">
    <location>
        <begin position="171"/>
        <end position="180"/>
    </location>
</feature>
<evidence type="ECO:0000256" key="6">
    <source>
        <dbReference type="ARBA" id="ARBA00022801"/>
    </source>
</evidence>
<evidence type="ECO:0000256" key="2">
    <source>
        <dbReference type="ARBA" id="ARBA00022475"/>
    </source>
</evidence>
<keyword evidence="6 9" id="KW-0378">Hydrolase</keyword>
<evidence type="ECO:0000313" key="12">
    <source>
        <dbReference type="EMBL" id="MDH6182527.1"/>
    </source>
</evidence>
<feature type="transmembrane region" description="Helical" evidence="9">
    <location>
        <begin position="96"/>
        <end position="114"/>
    </location>
</feature>
<keyword evidence="13" id="KW-1185">Reference proteome</keyword>
<keyword evidence="4 9" id="KW-0812">Transmembrane</keyword>
<protein>
    <recommendedName>
        <fullName evidence="9">Lipoprotein signal peptidase</fullName>
        <ecNumber evidence="9">3.4.23.36</ecNumber>
    </recommendedName>
    <alternativeName>
        <fullName evidence="9">Prolipoprotein signal peptidase</fullName>
    </alternativeName>
    <alternativeName>
        <fullName evidence="9">Signal peptidase II</fullName>
        <shortName evidence="9">SPase II</shortName>
    </alternativeName>
</protein>
<evidence type="ECO:0000256" key="7">
    <source>
        <dbReference type="ARBA" id="ARBA00022989"/>
    </source>
</evidence>
<gene>
    <name evidence="9" type="primary">lspA</name>
    <name evidence="12" type="ORF">M2152_002709</name>
</gene>
<evidence type="ECO:0000256" key="3">
    <source>
        <dbReference type="ARBA" id="ARBA00022670"/>
    </source>
</evidence>
<proteinExistence type="inferred from homology"/>
<evidence type="ECO:0000256" key="5">
    <source>
        <dbReference type="ARBA" id="ARBA00022750"/>
    </source>
</evidence>
<evidence type="ECO:0000256" key="10">
    <source>
        <dbReference type="RuleBase" id="RU004181"/>
    </source>
</evidence>
<feature type="transmembrane region" description="Helical" evidence="9">
    <location>
        <begin position="15"/>
        <end position="37"/>
    </location>
</feature>
<feature type="active site" evidence="9">
    <location>
        <position position="130"/>
    </location>
</feature>
<comment type="pathway">
    <text evidence="9">Protein modification; lipoprotein biosynthesis (signal peptide cleavage).</text>
</comment>
<keyword evidence="2 9" id="KW-1003">Cell membrane</keyword>
<evidence type="ECO:0000256" key="11">
    <source>
        <dbReference type="SAM" id="MobiDB-lite"/>
    </source>
</evidence>
<dbReference type="GO" id="GO:0004190">
    <property type="term" value="F:aspartic-type endopeptidase activity"/>
    <property type="evidence" value="ECO:0007669"/>
    <property type="project" value="UniProtKB-EC"/>
</dbReference>
<keyword evidence="5 9" id="KW-0064">Aspartyl protease</keyword>
<feature type="region of interest" description="Disordered" evidence="11">
    <location>
        <begin position="167"/>
        <end position="186"/>
    </location>
</feature>
<comment type="caution">
    <text evidence="12">The sequence shown here is derived from an EMBL/GenBank/DDBJ whole genome shotgun (WGS) entry which is preliminary data.</text>
</comment>
<keyword evidence="7 9" id="KW-1133">Transmembrane helix</keyword>
<dbReference type="PANTHER" id="PTHR33695">
    <property type="entry name" value="LIPOPROTEIN SIGNAL PEPTIDASE"/>
    <property type="match status" value="1"/>
</dbReference>
<dbReference type="PRINTS" id="PR00781">
    <property type="entry name" value="LIPOSIGPTASE"/>
</dbReference>
<keyword evidence="8 9" id="KW-0472">Membrane</keyword>
<dbReference type="NCBIfam" id="TIGR00077">
    <property type="entry name" value="lspA"/>
    <property type="match status" value="1"/>
</dbReference>
<feature type="transmembrane region" description="Helical" evidence="9">
    <location>
        <begin position="71"/>
        <end position="91"/>
    </location>
</feature>
<feature type="active site" evidence="9">
    <location>
        <position position="144"/>
    </location>
</feature>
<organism evidence="12 13">
    <name type="scientific">Antiquaquibacter oligotrophicus</name>
    <dbReference type="NCBI Taxonomy" id="2880260"/>
    <lineage>
        <taxon>Bacteria</taxon>
        <taxon>Bacillati</taxon>
        <taxon>Actinomycetota</taxon>
        <taxon>Actinomycetes</taxon>
        <taxon>Micrococcales</taxon>
        <taxon>Microbacteriaceae</taxon>
        <taxon>Antiquaquibacter</taxon>
    </lineage>
</organism>
<evidence type="ECO:0000256" key="4">
    <source>
        <dbReference type="ARBA" id="ARBA00022692"/>
    </source>
</evidence>
<dbReference type="RefSeq" id="WP_322134803.1">
    <property type="nucleotide sequence ID" value="NZ_CP085036.1"/>
</dbReference>
<comment type="function">
    <text evidence="9">This protein specifically catalyzes the removal of signal peptides from prolipoproteins.</text>
</comment>
<dbReference type="EMBL" id="JARXVQ010000001">
    <property type="protein sequence ID" value="MDH6182527.1"/>
    <property type="molecule type" value="Genomic_DNA"/>
</dbReference>
<comment type="subcellular location">
    <subcellularLocation>
        <location evidence="9">Cell membrane</location>
        <topology evidence="9">Multi-pass membrane protein</topology>
    </subcellularLocation>
</comment>
<evidence type="ECO:0000256" key="1">
    <source>
        <dbReference type="ARBA" id="ARBA00006139"/>
    </source>
</evidence>
<accession>A0ABT6KRB5</accession>
<comment type="similarity">
    <text evidence="1 9 10">Belongs to the peptidase A8 family.</text>
</comment>
<feature type="transmembrane region" description="Helical" evidence="9">
    <location>
        <begin position="134"/>
        <end position="160"/>
    </location>
</feature>
<dbReference type="PANTHER" id="PTHR33695:SF1">
    <property type="entry name" value="LIPOPROTEIN SIGNAL PEPTIDASE"/>
    <property type="match status" value="1"/>
</dbReference>
<dbReference type="InterPro" id="IPR001872">
    <property type="entry name" value="Peptidase_A8"/>
</dbReference>
<evidence type="ECO:0000256" key="8">
    <source>
        <dbReference type="ARBA" id="ARBA00023136"/>
    </source>
</evidence>
<evidence type="ECO:0000313" key="13">
    <source>
        <dbReference type="Proteomes" id="UP001160142"/>
    </source>
</evidence>
<comment type="catalytic activity">
    <reaction evidence="9">
        <text>Release of signal peptides from bacterial membrane prolipoproteins. Hydrolyzes -Xaa-Yaa-Zaa-|-(S,diacylglyceryl)Cys-, in which Xaa is hydrophobic (preferably Leu), and Yaa (Ala or Ser) and Zaa (Gly or Ala) have small, neutral side chains.</text>
        <dbReference type="EC" id="3.4.23.36"/>
    </reaction>
</comment>
<dbReference type="Proteomes" id="UP001160142">
    <property type="component" value="Unassembled WGS sequence"/>
</dbReference>
<reference evidence="12 13" key="1">
    <citation type="submission" date="2023-04" db="EMBL/GenBank/DDBJ databases">
        <title>Genome Encyclopedia of Bacteria and Archaea VI: Functional Genomics of Type Strains.</title>
        <authorList>
            <person name="Whitman W."/>
        </authorList>
    </citation>
    <scope>NUCLEOTIDE SEQUENCE [LARGE SCALE GENOMIC DNA]</scope>
    <source>
        <strain evidence="12 13">SG_E_30_P1</strain>
    </source>
</reference>
<evidence type="ECO:0000256" key="9">
    <source>
        <dbReference type="HAMAP-Rule" id="MF_00161"/>
    </source>
</evidence>
<name>A0ABT6KRB5_9MICO</name>
<sequence>MSESTAPERGSHRQFWVVIAIAVAIVAVDQLTKWWAIENLSDGEVIPVIGEWLRFVLVYNPGAAFGIGGDFTWILAVLAVLAAIAVGWYAWRVKSVAWTIVLGMILGGAITHAGDRLFRDPGFAHGHVVDFIGYGNLFVGNVADIMIVGGAIFAVLLVLFRVDTGRHPETESEQPDPEEAPEVKAQ</sequence>
<keyword evidence="3 9" id="KW-0645">Protease</keyword>